<evidence type="ECO:0000313" key="2">
    <source>
        <dbReference type="EMBL" id="QJB36093.1"/>
    </source>
</evidence>
<keyword evidence="1" id="KW-0472">Membrane</keyword>
<gene>
    <name evidence="2" type="ORF">HF329_12035</name>
</gene>
<accession>A0AAE7DB75</accession>
<protein>
    <submittedName>
        <fullName evidence="2">Uncharacterized protein</fullName>
    </submittedName>
</protein>
<name>A0AAE7DB75_9BACT</name>
<sequence length="442" mass="50567">MMDEIKDRRYIKEIIKEYNARFASWGPSDSWDLDQFKTLENMIFELTNTMVSANTLKRFFQQRTGNPQLATRDVLCRLLGYTGYIDFVMKKTRKEEPTDTADKPIPLPETVQAPPVAPVKPKSRRLIYFLIALLLLIGAALLYTLKISDSYTKYQLSKIEFAASDTKGMNPLTVTFSYDIPSALLDDIRLIFEEPNGDTLSKKLSRPVGQVNATYIFEGDGFCHLQYKGKTFRTIGIEIRKPGWSVFTRNERKGIFRTAPIRQAYHKDGYVSMPLDSVVPEARPNHLFVSYVFYKEQLVNGDNFMLEARVRNSALENAIPRSDVMLYILSDSGRHGFALNEAGYAYIKFISGEKTIMGDEYNLSGLNFNASEWHVMGIRVENKKSAFYLDGKRIWNIDYNKPIGEANEIILRFKGCGAVDYVKLSKLDGQPVYQQDFNEPLP</sequence>
<proteinExistence type="predicted"/>
<dbReference type="KEGG" id="coy:HF329_12035"/>
<evidence type="ECO:0000313" key="3">
    <source>
        <dbReference type="Proteomes" id="UP000502421"/>
    </source>
</evidence>
<organism evidence="2 3">
    <name type="scientific">Chitinophaga oryzae</name>
    <dbReference type="NCBI Taxonomy" id="2725414"/>
    <lineage>
        <taxon>Bacteria</taxon>
        <taxon>Pseudomonadati</taxon>
        <taxon>Bacteroidota</taxon>
        <taxon>Chitinophagia</taxon>
        <taxon>Chitinophagales</taxon>
        <taxon>Chitinophagaceae</taxon>
        <taxon>Chitinophaga</taxon>
    </lineage>
</organism>
<feature type="transmembrane region" description="Helical" evidence="1">
    <location>
        <begin position="126"/>
        <end position="145"/>
    </location>
</feature>
<keyword evidence="1" id="KW-1133">Transmembrane helix</keyword>
<reference evidence="3" key="1">
    <citation type="submission" date="2020-04" db="EMBL/GenBank/DDBJ databases">
        <authorList>
            <person name="Kittiwongwattana C."/>
        </authorList>
    </citation>
    <scope>NUCLEOTIDE SEQUENCE [LARGE SCALE GENOMIC DNA]</scope>
    <source>
        <strain evidence="3">1310</strain>
    </source>
</reference>
<dbReference type="Proteomes" id="UP000502421">
    <property type="component" value="Chromosome"/>
</dbReference>
<dbReference type="EMBL" id="CP051205">
    <property type="protein sequence ID" value="QJB36093.1"/>
    <property type="molecule type" value="Genomic_DNA"/>
</dbReference>
<keyword evidence="1" id="KW-0812">Transmembrane</keyword>
<dbReference type="AlphaFoldDB" id="A0AAE7DB75"/>
<evidence type="ECO:0000256" key="1">
    <source>
        <dbReference type="SAM" id="Phobius"/>
    </source>
</evidence>